<dbReference type="AlphaFoldDB" id="A0AAW7QE79"/>
<dbReference type="RefSeq" id="WP_301371038.1">
    <property type="nucleotide sequence ID" value="NZ_JAQJJF010000018.1"/>
</dbReference>
<accession>A0AAW7QE79</accession>
<reference evidence="1" key="1">
    <citation type="journal article" date="2023" name="Microorganisms">
        <title>Genomic Characterization of Arcobacter butzleri Strains Isolated from Various Sources in Lithuania.</title>
        <authorList>
            <person name="Uljanovas D."/>
            <person name="Golz G."/>
            <person name="Fleischmann S."/>
            <person name="Kudirkiene E."/>
            <person name="Kasetiene N."/>
            <person name="Grineviciene A."/>
            <person name="Tamuleviciene E."/>
            <person name="Aksomaitiene J."/>
            <person name="Alter T."/>
            <person name="Malakauskas M."/>
        </authorList>
    </citation>
    <scope>NUCLEOTIDE SEQUENCE</scope>
    <source>
        <strain evidence="1">S41</strain>
    </source>
</reference>
<evidence type="ECO:0000313" key="1">
    <source>
        <dbReference type="EMBL" id="MDN5124213.1"/>
    </source>
</evidence>
<gene>
    <name evidence="1" type="ORF">PJV93_09875</name>
</gene>
<dbReference type="EMBL" id="JAQJJG010000013">
    <property type="protein sequence ID" value="MDN5124213.1"/>
    <property type="molecule type" value="Genomic_DNA"/>
</dbReference>
<dbReference type="Proteomes" id="UP001170364">
    <property type="component" value="Unassembled WGS sequence"/>
</dbReference>
<evidence type="ECO:0000313" key="2">
    <source>
        <dbReference type="Proteomes" id="UP001170364"/>
    </source>
</evidence>
<sequence length="180" mass="20603">MAISNFVEASLFHFNQNEFDIALALACSAVDATATNSGYKGNNNEKYKRFLKDNMRIITTFGFPGISASGIRIKCINIKDLKTDNYNMVDIENIIYHIIRCGLIHQCDISREIEFTKETYLEDFIDKFKIPQNLVIGLLIAVILSESNKNGYLKNDYYILNPFSKEKISLNSLWGRKILI</sequence>
<protein>
    <submittedName>
        <fullName evidence="1">Uncharacterized protein</fullName>
    </submittedName>
</protein>
<name>A0AAW7QE79_9BACT</name>
<comment type="caution">
    <text evidence="1">The sequence shown here is derived from an EMBL/GenBank/DDBJ whole genome shotgun (WGS) entry which is preliminary data.</text>
</comment>
<reference evidence="1" key="2">
    <citation type="submission" date="2023-01" db="EMBL/GenBank/DDBJ databases">
        <authorList>
            <person name="Uljanovas D."/>
        </authorList>
    </citation>
    <scope>NUCLEOTIDE SEQUENCE</scope>
    <source>
        <strain evidence="1">S41</strain>
    </source>
</reference>
<organism evidence="1 2">
    <name type="scientific">Aliarcobacter butzleri</name>
    <dbReference type="NCBI Taxonomy" id="28197"/>
    <lineage>
        <taxon>Bacteria</taxon>
        <taxon>Pseudomonadati</taxon>
        <taxon>Campylobacterota</taxon>
        <taxon>Epsilonproteobacteria</taxon>
        <taxon>Campylobacterales</taxon>
        <taxon>Arcobacteraceae</taxon>
        <taxon>Aliarcobacter</taxon>
    </lineage>
</organism>
<proteinExistence type="predicted"/>